<comment type="caution">
    <text evidence="1">The sequence shown here is derived from an EMBL/GenBank/DDBJ whole genome shotgun (WGS) entry which is preliminary data.</text>
</comment>
<dbReference type="RefSeq" id="WP_380077355.1">
    <property type="nucleotide sequence ID" value="NZ_JBHSGO010000033.1"/>
</dbReference>
<organism evidence="1 2">
    <name type="scientific">Falsiporphyromonas endometrii</name>
    <dbReference type="NCBI Taxonomy" id="1387297"/>
    <lineage>
        <taxon>Bacteria</taxon>
        <taxon>Pseudomonadati</taxon>
        <taxon>Bacteroidota</taxon>
        <taxon>Bacteroidia</taxon>
        <taxon>Bacteroidales</taxon>
        <taxon>Porphyromonadaceae</taxon>
        <taxon>Falsiporphyromonas</taxon>
    </lineage>
</organism>
<accession>A0ABV9K5V4</accession>
<evidence type="ECO:0000313" key="1">
    <source>
        <dbReference type="EMBL" id="MFC4665327.1"/>
    </source>
</evidence>
<sequence>MLAFSTNTVKISDSNVRLTGPGSISVSNGNDDHLITFSVNGPGASLLVDSTTLIVDGSLQNPQCDANLVINHSTVKAGETAFKQITLNDCYFSEPEGAFVGSIEDELGTLQAIADQYGNLAQSYTILPGSVTTYPIVVAGIGISSKNQENVLAGQGVGKDGAVRYDAENKTLTLENANLTTKDDMVMLNINEFGPDTLTINLIGKNHIESNGNAFAFEKSTVRITGKGLLESISTDSNHMGIAPLGEGANLVISNTMVTAKGGAAIFDPNFGATLTIERSKVSAEGGVVAKTITLKDCFVELPTGGRVDKGSTPDGTKLMGVWNALGNIASSCIILPESHRSTDYVESSEVKIQFHSITKELHVSGLTAGEKAYLFDMMGVAVAELVADAEGIAIQSLAQLPTGNYLVVTTKGTYKFALAQ</sequence>
<dbReference type="EMBL" id="JBHSGO010000033">
    <property type="protein sequence ID" value="MFC4665327.1"/>
    <property type="molecule type" value="Genomic_DNA"/>
</dbReference>
<keyword evidence="2" id="KW-1185">Reference proteome</keyword>
<evidence type="ECO:0000313" key="2">
    <source>
        <dbReference type="Proteomes" id="UP001596020"/>
    </source>
</evidence>
<reference evidence="2" key="1">
    <citation type="journal article" date="2019" name="Int. J. Syst. Evol. Microbiol.">
        <title>The Global Catalogue of Microorganisms (GCM) 10K type strain sequencing project: providing services to taxonomists for standard genome sequencing and annotation.</title>
        <authorList>
            <consortium name="The Broad Institute Genomics Platform"/>
            <consortium name="The Broad Institute Genome Sequencing Center for Infectious Disease"/>
            <person name="Wu L."/>
            <person name="Ma J."/>
        </authorList>
    </citation>
    <scope>NUCLEOTIDE SEQUENCE [LARGE SCALE GENOMIC DNA]</scope>
    <source>
        <strain evidence="2">CGMCC 4.7357</strain>
    </source>
</reference>
<dbReference type="Proteomes" id="UP001596020">
    <property type="component" value="Unassembled WGS sequence"/>
</dbReference>
<protein>
    <submittedName>
        <fullName evidence="1">Uncharacterized protein</fullName>
    </submittedName>
</protein>
<name>A0ABV9K5V4_9PORP</name>
<proteinExistence type="predicted"/>
<gene>
    <name evidence="1" type="ORF">ACFO3G_01645</name>
</gene>